<dbReference type="PROSITE" id="PS50109">
    <property type="entry name" value="HIS_KIN"/>
    <property type="match status" value="1"/>
</dbReference>
<dbReference type="EMBL" id="CP106877">
    <property type="protein sequence ID" value="WAA12631.1"/>
    <property type="molecule type" value="Genomic_DNA"/>
</dbReference>
<evidence type="ECO:0000256" key="8">
    <source>
        <dbReference type="ARBA" id="ARBA00022741"/>
    </source>
</evidence>
<name>A0A9E8RYA2_9BACI</name>
<dbReference type="GO" id="GO:0005886">
    <property type="term" value="C:plasma membrane"/>
    <property type="evidence" value="ECO:0007669"/>
    <property type="project" value="UniProtKB-SubCell"/>
</dbReference>
<evidence type="ECO:0000259" key="19">
    <source>
        <dbReference type="PROSITE" id="PS50885"/>
    </source>
</evidence>
<evidence type="ECO:0000313" key="20">
    <source>
        <dbReference type="EMBL" id="WAA12631.1"/>
    </source>
</evidence>
<keyword evidence="14 17" id="KW-0472">Membrane</keyword>
<dbReference type="Pfam" id="PF00672">
    <property type="entry name" value="HAMP"/>
    <property type="match status" value="1"/>
</dbReference>
<evidence type="ECO:0000256" key="12">
    <source>
        <dbReference type="ARBA" id="ARBA00023012"/>
    </source>
</evidence>
<dbReference type="PANTHER" id="PTHR45528:SF11">
    <property type="entry name" value="HISTIDINE KINASE"/>
    <property type="match status" value="1"/>
</dbReference>
<dbReference type="EC" id="2.7.13.3" evidence="3"/>
<dbReference type="InterPro" id="IPR005467">
    <property type="entry name" value="His_kinase_dom"/>
</dbReference>
<evidence type="ECO:0000256" key="10">
    <source>
        <dbReference type="ARBA" id="ARBA00022840"/>
    </source>
</evidence>
<proteinExistence type="predicted"/>
<dbReference type="InterPro" id="IPR036890">
    <property type="entry name" value="HATPase_C_sf"/>
</dbReference>
<feature type="domain" description="Histidine kinase" evidence="18">
    <location>
        <begin position="245"/>
        <end position="459"/>
    </location>
</feature>
<keyword evidence="6" id="KW-0808">Transferase</keyword>
<dbReference type="Gene3D" id="1.10.8.500">
    <property type="entry name" value="HAMP domain in histidine kinase"/>
    <property type="match status" value="1"/>
</dbReference>
<dbReference type="FunFam" id="1.10.287.130:FF:000001">
    <property type="entry name" value="Two-component sensor histidine kinase"/>
    <property type="match status" value="1"/>
</dbReference>
<evidence type="ECO:0000256" key="1">
    <source>
        <dbReference type="ARBA" id="ARBA00000085"/>
    </source>
</evidence>
<dbReference type="Pfam" id="PF00512">
    <property type="entry name" value="HisKA"/>
    <property type="match status" value="1"/>
</dbReference>
<dbReference type="SUPFAM" id="SSF158472">
    <property type="entry name" value="HAMP domain-like"/>
    <property type="match status" value="1"/>
</dbReference>
<feature type="domain" description="HAMP" evidence="19">
    <location>
        <begin position="185"/>
        <end position="237"/>
    </location>
</feature>
<keyword evidence="13" id="KW-0843">Virulence</keyword>
<feature type="transmembrane region" description="Helical" evidence="17">
    <location>
        <begin position="6"/>
        <end position="27"/>
    </location>
</feature>
<dbReference type="InterPro" id="IPR003661">
    <property type="entry name" value="HisK_dim/P_dom"/>
</dbReference>
<dbReference type="SMART" id="SM00304">
    <property type="entry name" value="HAMP"/>
    <property type="match status" value="1"/>
</dbReference>
<keyword evidence="5" id="KW-0597">Phosphoprotein</keyword>
<dbReference type="CDD" id="cd00082">
    <property type="entry name" value="HisKA"/>
    <property type="match status" value="1"/>
</dbReference>
<evidence type="ECO:0000256" key="5">
    <source>
        <dbReference type="ARBA" id="ARBA00022553"/>
    </source>
</evidence>
<keyword evidence="12" id="KW-0902">Two-component regulatory system</keyword>
<dbReference type="SMART" id="SM00388">
    <property type="entry name" value="HisKA"/>
    <property type="match status" value="1"/>
</dbReference>
<evidence type="ECO:0000259" key="18">
    <source>
        <dbReference type="PROSITE" id="PS50109"/>
    </source>
</evidence>
<evidence type="ECO:0000256" key="6">
    <source>
        <dbReference type="ARBA" id="ARBA00022679"/>
    </source>
</evidence>
<dbReference type="KEGG" id="fhl:OE105_00335"/>
<dbReference type="InterPro" id="IPR050398">
    <property type="entry name" value="HssS/ArlS-like"/>
</dbReference>
<accession>A0A9E8RYA2</accession>
<dbReference type="AlphaFoldDB" id="A0A9E8RYA2"/>
<dbReference type="RefSeq" id="WP_275420766.1">
    <property type="nucleotide sequence ID" value="NZ_CP106877.1"/>
</dbReference>
<evidence type="ECO:0000256" key="14">
    <source>
        <dbReference type="ARBA" id="ARBA00023136"/>
    </source>
</evidence>
<keyword evidence="9 20" id="KW-0418">Kinase</keyword>
<protein>
    <recommendedName>
        <fullName evidence="16">Heme sensor protein HssS</fullName>
        <ecNumber evidence="3">2.7.13.3</ecNumber>
    </recommendedName>
</protein>
<comment type="function">
    <text evidence="15">Member of the two-component regulatory system HssS/HssR involved in intracellular heme homeostasis and tempering of staphylococcal virulence. HssS functions as a heme sensor histidine kinase which is autophosphorylated at a histidine residue and transfers its phosphate group to an aspartate residue of HssR. HssR/HssS activates the expression of hrtAB, an efflux pump, in response to extracellular heme, hemin, hemoglobin or blood.</text>
</comment>
<feature type="transmembrane region" description="Helical" evidence="17">
    <location>
        <begin position="161"/>
        <end position="182"/>
    </location>
</feature>
<sequence>MKSLYSKFVVITLGTMFLSSLLAFIIANIHYQAILKPYNDEKNTEVALDIATFVKKHPETDFSAYFKNIADIGYQLYIIDEKNRVQTFGPPFRNQDLPSAIKKQVLAGDIYHGIEQFPHSVFIVGFFANELKNSIGVPLEMNGERYALFLRPNIKFLFNEFRIFLSWILFLMLILSVVMVIISTKFLVTPITKLTGATKLLSKGNYDVQIDLSRNDELGNLSRNFSQMAHKLGQLDQMRKEFISNISHDIQSPLSNIEGYTSLLEKETLTTAQKDEYIQIIKGETKRLSNLTKQLLLLASLDQRNDMMSKKWLDVSEQIKELIRQYQWQLGEKDIMLSYSLPKTDIFGDPVLLETVWDNLLSNAIKYNKTAGTIDIKLERVESNIQVVFQDSGIGLTEQEKEHIFDRFYRADTSRTRAVEGTGLGLSIVFSIVTMHGGDIKVESEEGKGTTFTIDLPIS</sequence>
<dbReference type="Gene3D" id="1.10.287.130">
    <property type="match status" value="1"/>
</dbReference>
<dbReference type="GO" id="GO:0000155">
    <property type="term" value="F:phosphorelay sensor kinase activity"/>
    <property type="evidence" value="ECO:0007669"/>
    <property type="project" value="InterPro"/>
</dbReference>
<dbReference type="FunFam" id="3.30.565.10:FF:000006">
    <property type="entry name" value="Sensor histidine kinase WalK"/>
    <property type="match status" value="1"/>
</dbReference>
<evidence type="ECO:0000256" key="7">
    <source>
        <dbReference type="ARBA" id="ARBA00022692"/>
    </source>
</evidence>
<dbReference type="PRINTS" id="PR00344">
    <property type="entry name" value="BCTRLSENSOR"/>
</dbReference>
<evidence type="ECO:0000256" key="15">
    <source>
        <dbReference type="ARBA" id="ARBA00037219"/>
    </source>
</evidence>
<dbReference type="GO" id="GO:0005524">
    <property type="term" value="F:ATP binding"/>
    <property type="evidence" value="ECO:0007669"/>
    <property type="project" value="UniProtKB-KW"/>
</dbReference>
<gene>
    <name evidence="20" type="ORF">OE105_00335</name>
</gene>
<keyword evidence="10" id="KW-0067">ATP-binding</keyword>
<dbReference type="Gene3D" id="3.30.565.10">
    <property type="entry name" value="Histidine kinase-like ATPase, C-terminal domain"/>
    <property type="match status" value="1"/>
</dbReference>
<dbReference type="SUPFAM" id="SSF47384">
    <property type="entry name" value="Homodimeric domain of signal transducing histidine kinase"/>
    <property type="match status" value="1"/>
</dbReference>
<evidence type="ECO:0000256" key="11">
    <source>
        <dbReference type="ARBA" id="ARBA00022989"/>
    </source>
</evidence>
<dbReference type="InterPro" id="IPR003660">
    <property type="entry name" value="HAMP_dom"/>
</dbReference>
<evidence type="ECO:0000256" key="17">
    <source>
        <dbReference type="SAM" id="Phobius"/>
    </source>
</evidence>
<keyword evidence="21" id="KW-1185">Reference proteome</keyword>
<dbReference type="InterPro" id="IPR004358">
    <property type="entry name" value="Sig_transdc_His_kin-like_C"/>
</dbReference>
<dbReference type="InterPro" id="IPR003594">
    <property type="entry name" value="HATPase_dom"/>
</dbReference>
<dbReference type="SMART" id="SM00387">
    <property type="entry name" value="HATPase_c"/>
    <property type="match status" value="1"/>
</dbReference>
<comment type="subcellular location">
    <subcellularLocation>
        <location evidence="2">Cell membrane</location>
        <topology evidence="2">Multi-pass membrane protein</topology>
    </subcellularLocation>
</comment>
<dbReference type="PROSITE" id="PS50885">
    <property type="entry name" value="HAMP"/>
    <property type="match status" value="1"/>
</dbReference>
<organism evidence="20 21">
    <name type="scientific">Fervidibacillus halotolerans</name>
    <dbReference type="NCBI Taxonomy" id="2980027"/>
    <lineage>
        <taxon>Bacteria</taxon>
        <taxon>Bacillati</taxon>
        <taxon>Bacillota</taxon>
        <taxon>Bacilli</taxon>
        <taxon>Bacillales</taxon>
        <taxon>Bacillaceae</taxon>
        <taxon>Fervidibacillus</taxon>
    </lineage>
</organism>
<dbReference type="Pfam" id="PF02518">
    <property type="entry name" value="HATPase_c"/>
    <property type="match status" value="1"/>
</dbReference>
<evidence type="ECO:0000313" key="21">
    <source>
        <dbReference type="Proteomes" id="UP001164726"/>
    </source>
</evidence>
<dbReference type="CDD" id="cd00075">
    <property type="entry name" value="HATPase"/>
    <property type="match status" value="1"/>
</dbReference>
<dbReference type="PANTHER" id="PTHR45528">
    <property type="entry name" value="SENSOR HISTIDINE KINASE CPXA"/>
    <property type="match status" value="1"/>
</dbReference>
<keyword evidence="11 17" id="KW-1133">Transmembrane helix</keyword>
<evidence type="ECO:0000256" key="3">
    <source>
        <dbReference type="ARBA" id="ARBA00012438"/>
    </source>
</evidence>
<dbReference type="Proteomes" id="UP001164726">
    <property type="component" value="Chromosome"/>
</dbReference>
<comment type="catalytic activity">
    <reaction evidence="1">
        <text>ATP + protein L-histidine = ADP + protein N-phospho-L-histidine.</text>
        <dbReference type="EC" id="2.7.13.3"/>
    </reaction>
</comment>
<evidence type="ECO:0000256" key="4">
    <source>
        <dbReference type="ARBA" id="ARBA00022475"/>
    </source>
</evidence>
<keyword evidence="8" id="KW-0547">Nucleotide-binding</keyword>
<reference evidence="20" key="1">
    <citation type="submission" date="2022-09" db="EMBL/GenBank/DDBJ databases">
        <title>Complete Genomes of Fervidibacillus albus and Fervidibacillus halotolerans isolated from tidal flat sediments.</title>
        <authorList>
            <person name="Kwon K.K."/>
            <person name="Yang S.-H."/>
            <person name="Park M.J."/>
            <person name="Oh H.-M."/>
        </authorList>
    </citation>
    <scope>NUCLEOTIDE SEQUENCE</scope>
    <source>
        <strain evidence="20">MEBiC13594</strain>
    </source>
</reference>
<evidence type="ECO:0000256" key="9">
    <source>
        <dbReference type="ARBA" id="ARBA00022777"/>
    </source>
</evidence>
<evidence type="ECO:0000256" key="16">
    <source>
        <dbReference type="ARBA" id="ARBA00040841"/>
    </source>
</evidence>
<evidence type="ECO:0000256" key="13">
    <source>
        <dbReference type="ARBA" id="ARBA00023026"/>
    </source>
</evidence>
<keyword evidence="4" id="KW-1003">Cell membrane</keyword>
<dbReference type="CDD" id="cd06225">
    <property type="entry name" value="HAMP"/>
    <property type="match status" value="1"/>
</dbReference>
<dbReference type="SUPFAM" id="SSF55874">
    <property type="entry name" value="ATPase domain of HSP90 chaperone/DNA topoisomerase II/histidine kinase"/>
    <property type="match status" value="1"/>
</dbReference>
<dbReference type="InterPro" id="IPR036097">
    <property type="entry name" value="HisK_dim/P_sf"/>
</dbReference>
<keyword evidence="7 17" id="KW-0812">Transmembrane</keyword>
<evidence type="ECO:0000256" key="2">
    <source>
        <dbReference type="ARBA" id="ARBA00004651"/>
    </source>
</evidence>